<keyword evidence="4 5" id="KW-0472">Membrane</keyword>
<dbReference type="PANTHER" id="PTHR11662:SF405">
    <property type="entry name" value="PROTEIN CBG12249"/>
    <property type="match status" value="1"/>
</dbReference>
<evidence type="ECO:0000256" key="2">
    <source>
        <dbReference type="ARBA" id="ARBA00022692"/>
    </source>
</evidence>
<evidence type="ECO:0000256" key="5">
    <source>
        <dbReference type="SAM" id="Phobius"/>
    </source>
</evidence>
<dbReference type="SUPFAM" id="SSF103473">
    <property type="entry name" value="MFS general substrate transporter"/>
    <property type="match status" value="1"/>
</dbReference>
<accession>A0A3P6RWA0</accession>
<evidence type="ECO:0000256" key="1">
    <source>
        <dbReference type="ARBA" id="ARBA00004141"/>
    </source>
</evidence>
<dbReference type="GO" id="GO:0006820">
    <property type="term" value="P:monoatomic anion transport"/>
    <property type="evidence" value="ECO:0007669"/>
    <property type="project" value="TreeGrafter"/>
</dbReference>
<evidence type="ECO:0000256" key="3">
    <source>
        <dbReference type="ARBA" id="ARBA00022989"/>
    </source>
</evidence>
<dbReference type="GO" id="GO:0016020">
    <property type="term" value="C:membrane"/>
    <property type="evidence" value="ECO:0007669"/>
    <property type="project" value="UniProtKB-SubCell"/>
</dbReference>
<name>A0A3P6RWA0_CYLGO</name>
<dbReference type="Gene3D" id="1.20.1250.20">
    <property type="entry name" value="MFS general substrate transporter like domains"/>
    <property type="match status" value="1"/>
</dbReference>
<evidence type="ECO:0000313" key="8">
    <source>
        <dbReference type="Proteomes" id="UP000271889"/>
    </source>
</evidence>
<keyword evidence="2 5" id="KW-0812">Transmembrane</keyword>
<feature type="transmembrane region" description="Helical" evidence="5">
    <location>
        <begin position="79"/>
        <end position="101"/>
    </location>
</feature>
<dbReference type="EMBL" id="UYRV01001105">
    <property type="protein sequence ID" value="VDK46228.1"/>
    <property type="molecule type" value="Genomic_DNA"/>
</dbReference>
<evidence type="ECO:0000313" key="7">
    <source>
        <dbReference type="EMBL" id="VDK46228.1"/>
    </source>
</evidence>
<keyword evidence="8" id="KW-1185">Reference proteome</keyword>
<dbReference type="InterPro" id="IPR036259">
    <property type="entry name" value="MFS_trans_sf"/>
</dbReference>
<gene>
    <name evidence="7" type="ORF">CGOC_LOCUS720</name>
</gene>
<protein>
    <recommendedName>
        <fullName evidence="6">Major facilitator superfamily (MFS) profile domain-containing protein</fullName>
    </recommendedName>
</protein>
<dbReference type="PROSITE" id="PS50850">
    <property type="entry name" value="MFS"/>
    <property type="match status" value="1"/>
</dbReference>
<dbReference type="InterPro" id="IPR050382">
    <property type="entry name" value="MFS_Na/Anion_cotransporter"/>
</dbReference>
<dbReference type="GO" id="GO:0022857">
    <property type="term" value="F:transmembrane transporter activity"/>
    <property type="evidence" value="ECO:0007669"/>
    <property type="project" value="InterPro"/>
</dbReference>
<keyword evidence="3 5" id="KW-1133">Transmembrane helix</keyword>
<feature type="transmembrane region" description="Helical" evidence="5">
    <location>
        <begin position="155"/>
        <end position="175"/>
    </location>
</feature>
<dbReference type="PANTHER" id="PTHR11662">
    <property type="entry name" value="SOLUTE CARRIER FAMILY 17"/>
    <property type="match status" value="1"/>
</dbReference>
<feature type="transmembrane region" description="Helical" evidence="5">
    <location>
        <begin position="48"/>
        <end position="67"/>
    </location>
</feature>
<dbReference type="InterPro" id="IPR020846">
    <property type="entry name" value="MFS_dom"/>
</dbReference>
<feature type="domain" description="Major facilitator superfamily (MFS) profile" evidence="6">
    <location>
        <begin position="1"/>
        <end position="255"/>
    </location>
</feature>
<comment type="subcellular location">
    <subcellularLocation>
        <location evidence="1">Membrane</location>
        <topology evidence="1">Multi-pass membrane protein</topology>
    </subcellularLocation>
</comment>
<reference evidence="7 8" key="1">
    <citation type="submission" date="2018-11" db="EMBL/GenBank/DDBJ databases">
        <authorList>
            <consortium name="Pathogen Informatics"/>
        </authorList>
    </citation>
    <scope>NUCLEOTIDE SEQUENCE [LARGE SCALE GENOMIC DNA]</scope>
</reference>
<evidence type="ECO:0000259" key="6">
    <source>
        <dbReference type="PROSITE" id="PS50850"/>
    </source>
</evidence>
<evidence type="ECO:0000256" key="4">
    <source>
        <dbReference type="ARBA" id="ARBA00023136"/>
    </source>
</evidence>
<dbReference type="AlphaFoldDB" id="A0A3P6RWA0"/>
<proteinExistence type="predicted"/>
<dbReference type="Proteomes" id="UP000271889">
    <property type="component" value="Unassembled WGS sequence"/>
</dbReference>
<dbReference type="OrthoDB" id="5817502at2759"/>
<organism evidence="7 8">
    <name type="scientific">Cylicostephanus goldi</name>
    <name type="common">Nematode worm</name>
    <dbReference type="NCBI Taxonomy" id="71465"/>
    <lineage>
        <taxon>Eukaryota</taxon>
        <taxon>Metazoa</taxon>
        <taxon>Ecdysozoa</taxon>
        <taxon>Nematoda</taxon>
        <taxon>Chromadorea</taxon>
        <taxon>Rhabditida</taxon>
        <taxon>Rhabditina</taxon>
        <taxon>Rhabditomorpha</taxon>
        <taxon>Strongyloidea</taxon>
        <taxon>Strongylidae</taxon>
        <taxon>Cylicostephanus</taxon>
    </lineage>
</organism>
<sequence length="255" mass="28841">MQSLLLSATFYGGLVTISFAGVLADRYGPKTIVIGKDKQRCSSLSRTNFTALTIDYIVVTLLTPFLARHSYVAYFISRVIMGVGEGFVFPCFASLIGKWYAPAEKSTVAAMYTSGNQVRLFNILVMHFNVPRRLAAGFSSLFSSYLCTLPPGWPIIFYLFGAVGCLWLVLWMVFVTNSPTTNRFITMEEREYLVDNIKHTHSAVGSLNQDRISKAEMVRAQTSRSKDINYILPRREFFYEALNFLAKIYLDHLQV</sequence>